<organism evidence="1 2">
    <name type="scientific">Cotesia glomerata</name>
    <name type="common">Lepidopteran parasitic wasp</name>
    <name type="synonym">Apanteles glomeratus</name>
    <dbReference type="NCBI Taxonomy" id="32391"/>
    <lineage>
        <taxon>Eukaryota</taxon>
        <taxon>Metazoa</taxon>
        <taxon>Ecdysozoa</taxon>
        <taxon>Arthropoda</taxon>
        <taxon>Hexapoda</taxon>
        <taxon>Insecta</taxon>
        <taxon>Pterygota</taxon>
        <taxon>Neoptera</taxon>
        <taxon>Endopterygota</taxon>
        <taxon>Hymenoptera</taxon>
        <taxon>Apocrita</taxon>
        <taxon>Ichneumonoidea</taxon>
        <taxon>Braconidae</taxon>
        <taxon>Microgastrinae</taxon>
        <taxon>Cotesia</taxon>
    </lineage>
</organism>
<protein>
    <submittedName>
        <fullName evidence="1">Uncharacterized protein</fullName>
    </submittedName>
</protein>
<evidence type="ECO:0000313" key="2">
    <source>
        <dbReference type="Proteomes" id="UP000826195"/>
    </source>
</evidence>
<comment type="caution">
    <text evidence="1">The sequence shown here is derived from an EMBL/GenBank/DDBJ whole genome shotgun (WGS) entry which is preliminary data.</text>
</comment>
<keyword evidence="2" id="KW-1185">Reference proteome</keyword>
<proteinExistence type="predicted"/>
<evidence type="ECO:0000313" key="1">
    <source>
        <dbReference type="EMBL" id="KAH0561586.1"/>
    </source>
</evidence>
<dbReference type="Proteomes" id="UP000826195">
    <property type="component" value="Unassembled WGS sequence"/>
</dbReference>
<gene>
    <name evidence="1" type="ORF">KQX54_017905</name>
</gene>
<name>A0AAV7IYX5_COTGL</name>
<dbReference type="AlphaFoldDB" id="A0AAV7IYX5"/>
<sequence>MCLGDEIRDVCWAARSCRLLYPGGLCTGESLKVARGQDAEKDENTFTSGSDSGSCSRSICCVLQLNHTPTHHHTRNFPFLGWPGGKTFMSVRVYLEIPPALNPSSIPGVDNRAFVSTVTLMLRNLLYKWFGPP</sequence>
<accession>A0AAV7IYX5</accession>
<reference evidence="1 2" key="1">
    <citation type="journal article" date="2021" name="J. Hered.">
        <title>A chromosome-level genome assembly of the parasitoid wasp, Cotesia glomerata (Hymenoptera: Braconidae).</title>
        <authorList>
            <person name="Pinto B.J."/>
            <person name="Weis J.J."/>
            <person name="Gamble T."/>
            <person name="Ode P.J."/>
            <person name="Paul R."/>
            <person name="Zaspel J.M."/>
        </authorList>
    </citation>
    <scope>NUCLEOTIDE SEQUENCE [LARGE SCALE GENOMIC DNA]</scope>
    <source>
        <strain evidence="1">CgM1</strain>
    </source>
</reference>
<dbReference type="EMBL" id="JAHXZJ010000374">
    <property type="protein sequence ID" value="KAH0561586.1"/>
    <property type="molecule type" value="Genomic_DNA"/>
</dbReference>